<dbReference type="PROSITE" id="PS51257">
    <property type="entry name" value="PROKAR_LIPOPROTEIN"/>
    <property type="match status" value="1"/>
</dbReference>
<dbReference type="CDD" id="cd00342">
    <property type="entry name" value="gram_neg_porins"/>
    <property type="match status" value="1"/>
</dbReference>
<evidence type="ECO:0000256" key="8">
    <source>
        <dbReference type="ARBA" id="ARBA00023114"/>
    </source>
</evidence>
<comment type="subunit">
    <text evidence="2">Homotrimer.</text>
</comment>
<keyword evidence="3" id="KW-0813">Transport</keyword>
<dbReference type="GO" id="GO:0046930">
    <property type="term" value="C:pore complex"/>
    <property type="evidence" value="ECO:0007669"/>
    <property type="project" value="UniProtKB-KW"/>
</dbReference>
<evidence type="ECO:0000256" key="11">
    <source>
        <dbReference type="SAM" id="SignalP"/>
    </source>
</evidence>
<comment type="caution">
    <text evidence="13">The sequence shown here is derived from an EMBL/GenBank/DDBJ whole genome shotgun (WGS) entry which is preliminary data.</text>
</comment>
<dbReference type="GO" id="GO:0006811">
    <property type="term" value="P:monoatomic ion transport"/>
    <property type="evidence" value="ECO:0007669"/>
    <property type="project" value="UniProtKB-KW"/>
</dbReference>
<dbReference type="EMBL" id="SNXW01000002">
    <property type="protein sequence ID" value="TDP86113.1"/>
    <property type="molecule type" value="Genomic_DNA"/>
</dbReference>
<comment type="subcellular location">
    <subcellularLocation>
        <location evidence="1">Cell outer membrane</location>
        <topology evidence="1">Multi-pass membrane protein</topology>
    </subcellularLocation>
</comment>
<dbReference type="InterPro" id="IPR050298">
    <property type="entry name" value="Gram-neg_bact_OMP"/>
</dbReference>
<evidence type="ECO:0000259" key="12">
    <source>
        <dbReference type="Pfam" id="PF13609"/>
    </source>
</evidence>
<dbReference type="Gene3D" id="2.40.160.10">
    <property type="entry name" value="Porin"/>
    <property type="match status" value="1"/>
</dbReference>
<dbReference type="PANTHER" id="PTHR34501">
    <property type="entry name" value="PROTEIN YDDL-RELATED"/>
    <property type="match status" value="1"/>
</dbReference>
<evidence type="ECO:0000256" key="7">
    <source>
        <dbReference type="ARBA" id="ARBA00023065"/>
    </source>
</evidence>
<evidence type="ECO:0000256" key="10">
    <source>
        <dbReference type="ARBA" id="ARBA00023237"/>
    </source>
</evidence>
<dbReference type="GO" id="GO:0009279">
    <property type="term" value="C:cell outer membrane"/>
    <property type="evidence" value="ECO:0007669"/>
    <property type="project" value="UniProtKB-SubCell"/>
</dbReference>
<keyword evidence="8" id="KW-0626">Porin</keyword>
<gene>
    <name evidence="13" type="ORF">EV672_102464</name>
</gene>
<dbReference type="PANTHER" id="PTHR34501:SF9">
    <property type="entry name" value="MAJOR OUTER MEMBRANE PROTEIN P.IA"/>
    <property type="match status" value="1"/>
</dbReference>
<evidence type="ECO:0000256" key="9">
    <source>
        <dbReference type="ARBA" id="ARBA00023136"/>
    </source>
</evidence>
<keyword evidence="4" id="KW-1134">Transmembrane beta strand</keyword>
<accession>A0A4R6RI58</accession>
<evidence type="ECO:0000256" key="4">
    <source>
        <dbReference type="ARBA" id="ARBA00022452"/>
    </source>
</evidence>
<sequence>MQLRRAFLTAATLMACTWTQAQPTAPAPTPTTSTSSVTLYGSIDQYLQHMRSSSGAQLTSLNDGAILRSRIGLRGTEDLGAGMAMKFTLEHGLFADRGAQADSTRFFDRQAWLGLATGHGEIRVGRQNTVVFTRSEFIDYSGRTLASTANHFGQPARLDNDIAYISPRVNGVLFEAHFAPGEQATGGPSSKGVWQVALDYLDGPWRVGYAGLRARPPSGAAVDKAIAFDNLYLNHDWGQGKVYLTFIRSNFSTRSSNVVFGNNAGSILGATGALVAGDNTDARRFHNVVQVSADWRVSGKLRVGGLVGRIHDTSSAGQDATGGSVGGFYDLSRRTTLYTSYEVLNNARNAGFILSGSAPVLPNFSAADVNGERIQALQLGIVHRF</sequence>
<feature type="signal peptide" evidence="11">
    <location>
        <begin position="1"/>
        <end position="21"/>
    </location>
</feature>
<evidence type="ECO:0000313" key="13">
    <source>
        <dbReference type="EMBL" id="TDP86113.1"/>
    </source>
</evidence>
<evidence type="ECO:0000256" key="3">
    <source>
        <dbReference type="ARBA" id="ARBA00022448"/>
    </source>
</evidence>
<evidence type="ECO:0000256" key="6">
    <source>
        <dbReference type="ARBA" id="ARBA00022729"/>
    </source>
</evidence>
<keyword evidence="7" id="KW-0406">Ion transport</keyword>
<dbReference type="Pfam" id="PF13609">
    <property type="entry name" value="Porin_4"/>
    <property type="match status" value="1"/>
</dbReference>
<protein>
    <submittedName>
        <fullName evidence="13">Putative porin</fullName>
    </submittedName>
</protein>
<dbReference type="RefSeq" id="WP_243738552.1">
    <property type="nucleotide sequence ID" value="NZ_SNXW01000002.1"/>
</dbReference>
<dbReference type="InterPro" id="IPR023614">
    <property type="entry name" value="Porin_dom_sf"/>
</dbReference>
<keyword evidence="5" id="KW-0812">Transmembrane</keyword>
<dbReference type="GO" id="GO:0015288">
    <property type="term" value="F:porin activity"/>
    <property type="evidence" value="ECO:0007669"/>
    <property type="project" value="UniProtKB-KW"/>
</dbReference>
<dbReference type="Proteomes" id="UP000294593">
    <property type="component" value="Unassembled WGS sequence"/>
</dbReference>
<dbReference type="InterPro" id="IPR033900">
    <property type="entry name" value="Gram_neg_porin_domain"/>
</dbReference>
<evidence type="ECO:0000256" key="2">
    <source>
        <dbReference type="ARBA" id="ARBA00011233"/>
    </source>
</evidence>
<dbReference type="AlphaFoldDB" id="A0A4R6RI58"/>
<evidence type="ECO:0000256" key="5">
    <source>
        <dbReference type="ARBA" id="ARBA00022692"/>
    </source>
</evidence>
<organism evidence="13 14">
    <name type="scientific">Aquabacterium commune</name>
    <dbReference type="NCBI Taxonomy" id="70586"/>
    <lineage>
        <taxon>Bacteria</taxon>
        <taxon>Pseudomonadati</taxon>
        <taxon>Pseudomonadota</taxon>
        <taxon>Betaproteobacteria</taxon>
        <taxon>Burkholderiales</taxon>
        <taxon>Aquabacterium</taxon>
    </lineage>
</organism>
<keyword evidence="6 11" id="KW-0732">Signal</keyword>
<proteinExistence type="predicted"/>
<evidence type="ECO:0000313" key="14">
    <source>
        <dbReference type="Proteomes" id="UP000294593"/>
    </source>
</evidence>
<keyword evidence="9" id="KW-0472">Membrane</keyword>
<dbReference type="SUPFAM" id="SSF56935">
    <property type="entry name" value="Porins"/>
    <property type="match status" value="1"/>
</dbReference>
<reference evidence="13 14" key="1">
    <citation type="submission" date="2019-03" db="EMBL/GenBank/DDBJ databases">
        <title>Genomic Encyclopedia of Type Strains, Phase IV (KMG-IV): sequencing the most valuable type-strain genomes for metagenomic binning, comparative biology and taxonomic classification.</title>
        <authorList>
            <person name="Goeker M."/>
        </authorList>
    </citation>
    <scope>NUCLEOTIDE SEQUENCE [LARGE SCALE GENOMIC DNA]</scope>
    <source>
        <strain evidence="13 14">DSM 11901</strain>
    </source>
</reference>
<feature type="domain" description="Porin" evidence="12">
    <location>
        <begin position="10"/>
        <end position="346"/>
    </location>
</feature>
<keyword evidence="14" id="KW-1185">Reference proteome</keyword>
<keyword evidence="10" id="KW-0998">Cell outer membrane</keyword>
<feature type="chain" id="PRO_5020801128" evidence="11">
    <location>
        <begin position="22"/>
        <end position="385"/>
    </location>
</feature>
<evidence type="ECO:0000256" key="1">
    <source>
        <dbReference type="ARBA" id="ARBA00004571"/>
    </source>
</evidence>
<name>A0A4R6RI58_9BURK</name>